<dbReference type="AlphaFoldDB" id="A0A397UU85"/>
<keyword evidence="2" id="KW-0175">Coiled coil</keyword>
<feature type="coiled-coil region" evidence="2">
    <location>
        <begin position="227"/>
        <end position="254"/>
    </location>
</feature>
<gene>
    <name evidence="4" type="ORF">C2G38_2099663</name>
</gene>
<dbReference type="InterPro" id="IPR008075">
    <property type="entry name" value="LIMR"/>
</dbReference>
<feature type="transmembrane region" description="Helical" evidence="3">
    <location>
        <begin position="335"/>
        <end position="358"/>
    </location>
</feature>
<proteinExistence type="inferred from homology"/>
<dbReference type="GO" id="GO:0004888">
    <property type="term" value="F:transmembrane signaling receptor activity"/>
    <property type="evidence" value="ECO:0007669"/>
    <property type="project" value="TreeGrafter"/>
</dbReference>
<dbReference type="Pfam" id="PF04791">
    <property type="entry name" value="LMBR1"/>
    <property type="match status" value="1"/>
</dbReference>
<dbReference type="GO" id="GO:0005886">
    <property type="term" value="C:plasma membrane"/>
    <property type="evidence" value="ECO:0007669"/>
    <property type="project" value="TreeGrafter"/>
</dbReference>
<evidence type="ECO:0000256" key="1">
    <source>
        <dbReference type="ARBA" id="ARBA00010487"/>
    </source>
</evidence>
<keyword evidence="3" id="KW-1133">Transmembrane helix</keyword>
<dbReference type="InterPro" id="IPR006876">
    <property type="entry name" value="LMBR1-like_membr_prot"/>
</dbReference>
<feature type="transmembrane region" description="Helical" evidence="3">
    <location>
        <begin position="162"/>
        <end position="182"/>
    </location>
</feature>
<feature type="transmembrane region" description="Helical" evidence="3">
    <location>
        <begin position="188"/>
        <end position="206"/>
    </location>
</feature>
<feature type="transmembrane region" description="Helical" evidence="3">
    <location>
        <begin position="430"/>
        <end position="453"/>
    </location>
</feature>
<dbReference type="GO" id="GO:0007165">
    <property type="term" value="P:signal transduction"/>
    <property type="evidence" value="ECO:0007669"/>
    <property type="project" value="TreeGrafter"/>
</dbReference>
<name>A0A397UU85_9GLOM</name>
<feature type="transmembrane region" description="Helical" evidence="3">
    <location>
        <begin position="473"/>
        <end position="496"/>
    </location>
</feature>
<organism evidence="4 5">
    <name type="scientific">Gigaspora rosea</name>
    <dbReference type="NCBI Taxonomy" id="44941"/>
    <lineage>
        <taxon>Eukaryota</taxon>
        <taxon>Fungi</taxon>
        <taxon>Fungi incertae sedis</taxon>
        <taxon>Mucoromycota</taxon>
        <taxon>Glomeromycotina</taxon>
        <taxon>Glomeromycetes</taxon>
        <taxon>Diversisporales</taxon>
        <taxon>Gigasporaceae</taxon>
        <taxon>Gigaspora</taxon>
    </lineage>
</organism>
<dbReference type="PANTHER" id="PTHR12625:SF0">
    <property type="entry name" value="PROTEIN LILIPOD"/>
    <property type="match status" value="1"/>
</dbReference>
<dbReference type="OrthoDB" id="5596951at2759"/>
<dbReference type="PRINTS" id="PR01692">
    <property type="entry name" value="LIPOCALINIMR"/>
</dbReference>
<dbReference type="STRING" id="44941.A0A397UU85"/>
<evidence type="ECO:0000256" key="2">
    <source>
        <dbReference type="SAM" id="Coils"/>
    </source>
</evidence>
<keyword evidence="5" id="KW-1185">Reference proteome</keyword>
<evidence type="ECO:0000313" key="4">
    <source>
        <dbReference type="EMBL" id="RIB12938.1"/>
    </source>
</evidence>
<dbReference type="Proteomes" id="UP000266673">
    <property type="component" value="Unassembled WGS sequence"/>
</dbReference>
<evidence type="ECO:0000313" key="5">
    <source>
        <dbReference type="Proteomes" id="UP000266673"/>
    </source>
</evidence>
<protein>
    <submittedName>
        <fullName evidence="4">LMBR1-like membrane protein</fullName>
    </submittedName>
</protein>
<feature type="transmembrane region" description="Helical" evidence="3">
    <location>
        <begin position="118"/>
        <end position="141"/>
    </location>
</feature>
<feature type="transmembrane region" description="Helical" evidence="3">
    <location>
        <begin position="388"/>
        <end position="409"/>
    </location>
</feature>
<keyword evidence="3" id="KW-0472">Membrane</keyword>
<evidence type="ECO:0000256" key="3">
    <source>
        <dbReference type="SAM" id="Phobius"/>
    </source>
</evidence>
<dbReference type="EMBL" id="QKWP01000975">
    <property type="protein sequence ID" value="RIB12938.1"/>
    <property type="molecule type" value="Genomic_DNA"/>
</dbReference>
<sequence length="539" mass="61665">MRSLLEEDPNEQAAIAFYNLVRQNIIAFLLFLSLYAISYILLQRFRKKFRASDPDDEDDDLFGIDNLVIIVLCAAGLAMALAGFLLLPFTIFATALLLEDLNKEIYYLSWLDAALLETLWNYTFIGCNITLFVLLPFAYFFNETDQQITLIAKARDTLSIMVLVGLLMYVFIYVSKLIFGIVNIDEFVVLNLLTCLGGAAICWKATPKGYIRIWAWIGQLPLNFNYRKSLKNKLSQDRMEISAIEQKLESLNRVWKYHGEKAMSRSTTVLSSIVNCPSSSDKLYASMNGFSANSRSGFSTLNRRDLLTTLKTLEAESRQTQSDLSKSPLYRNISFFLLLILSLLIWALLQVHISWAFIKSLFVDDDQYNALKLESAFGKKTGSVFGRYSVLFDICLIFYFTASTIIGVYSIQPFKRIRPRWNRMNVQHMIANVTILLVISTSWPSLVRILGLTRFDWVGPYGHFHKLRSTGQWLAIIFRAGAFVTTLFSFLDYYILKNLPRVRRSSISSHANGVMHNPFLNGDVDMVTTNGYILHEPRR</sequence>
<reference evidence="4 5" key="1">
    <citation type="submission" date="2018-06" db="EMBL/GenBank/DDBJ databases">
        <title>Comparative genomics reveals the genomic features of Rhizophagus irregularis, R. cerebriforme, R. diaphanum and Gigaspora rosea, and their symbiotic lifestyle signature.</title>
        <authorList>
            <person name="Morin E."/>
            <person name="San Clemente H."/>
            <person name="Chen E.C.H."/>
            <person name="De La Providencia I."/>
            <person name="Hainaut M."/>
            <person name="Kuo A."/>
            <person name="Kohler A."/>
            <person name="Murat C."/>
            <person name="Tang N."/>
            <person name="Roy S."/>
            <person name="Loubradou J."/>
            <person name="Henrissat B."/>
            <person name="Grigoriev I.V."/>
            <person name="Corradi N."/>
            <person name="Roux C."/>
            <person name="Martin F.M."/>
        </authorList>
    </citation>
    <scope>NUCLEOTIDE SEQUENCE [LARGE SCALE GENOMIC DNA]</scope>
    <source>
        <strain evidence="4 5">DAOM 194757</strain>
    </source>
</reference>
<feature type="transmembrane region" description="Helical" evidence="3">
    <location>
        <begin position="67"/>
        <end position="98"/>
    </location>
</feature>
<accession>A0A397UU85</accession>
<dbReference type="PANTHER" id="PTHR12625">
    <property type="entry name" value="LIPOCALIN-1 INTERACTING MEMBRANE RECEPTOR LIMR"/>
    <property type="match status" value="1"/>
</dbReference>
<keyword evidence="3" id="KW-0812">Transmembrane</keyword>
<feature type="transmembrane region" description="Helical" evidence="3">
    <location>
        <begin position="20"/>
        <end position="42"/>
    </location>
</feature>
<comment type="caution">
    <text evidence="4">The sequence shown here is derived from an EMBL/GenBank/DDBJ whole genome shotgun (WGS) entry which is preliminary data.</text>
</comment>
<comment type="similarity">
    <text evidence="1">Belongs to the LIMR family.</text>
</comment>